<reference evidence="2 3" key="1">
    <citation type="submission" date="2014-10" db="EMBL/GenBank/DDBJ databases">
        <title>Whole genome sequence of Francisella endociliophora strain FSC1006, isolated from a laboratory culture of the marine ciliate Euplotes raikovi.</title>
        <authorList>
            <person name="Granberg M."/>
            <person name="Backman S."/>
            <person name="Lundmark E."/>
            <person name="Nilsson E."/>
            <person name="Karlsson E."/>
            <person name="Thelaus J."/>
            <person name="Ohrman C."/>
            <person name="Larkeryd A."/>
            <person name="Stenberg P."/>
        </authorList>
    </citation>
    <scope>NUCLEOTIDE SEQUENCE [LARGE SCALE GENOMIC DNA]</scope>
    <source>
        <strain evidence="2 3">FSC1006</strain>
    </source>
</reference>
<accession>A0A097ENE1</accession>
<evidence type="ECO:0000313" key="2">
    <source>
        <dbReference type="EMBL" id="AIT09080.1"/>
    </source>
</evidence>
<feature type="transmembrane region" description="Helical" evidence="1">
    <location>
        <begin position="15"/>
        <end position="36"/>
    </location>
</feature>
<dbReference type="RefSeq" id="WP_040008498.1">
    <property type="nucleotide sequence ID" value="NZ_CP009574.1"/>
</dbReference>
<proteinExistence type="predicted"/>
<dbReference type="KEGG" id="frf:LO80_03225"/>
<keyword evidence="1" id="KW-0472">Membrane</keyword>
<keyword evidence="1" id="KW-1133">Transmembrane helix</keyword>
<sequence>MSTENKPKEKKSNPLYTAFIWIFLTITILGFITMCATSKKSEDSSYSSSPKEECRQMIESTFSQYKSLNIKWFSGASAYKHSNGRTTVRMDFDIQNKSFVAKCLVSEHGGIIDFDTYSK</sequence>
<keyword evidence="3" id="KW-1185">Reference proteome</keyword>
<name>A0A097ENE1_9GAMM</name>
<evidence type="ECO:0000313" key="3">
    <source>
        <dbReference type="Proteomes" id="UP000029672"/>
    </source>
</evidence>
<organism evidence="2 3">
    <name type="scientific">Candidatus Francisella endociliophora</name>
    <dbReference type="NCBI Taxonomy" id="653937"/>
    <lineage>
        <taxon>Bacteria</taxon>
        <taxon>Pseudomonadati</taxon>
        <taxon>Pseudomonadota</taxon>
        <taxon>Gammaproteobacteria</taxon>
        <taxon>Thiotrichales</taxon>
        <taxon>Francisellaceae</taxon>
        <taxon>Francisella</taxon>
    </lineage>
</organism>
<keyword evidence="1" id="KW-0812">Transmembrane</keyword>
<dbReference type="AlphaFoldDB" id="A0A097ENE1"/>
<gene>
    <name evidence="2" type="ORF">LO80_03225</name>
</gene>
<dbReference type="HOGENOM" id="CLU_2057936_0_0_6"/>
<dbReference type="OrthoDB" id="8478810at2"/>
<dbReference type="EMBL" id="CP009574">
    <property type="protein sequence ID" value="AIT09080.1"/>
    <property type="molecule type" value="Genomic_DNA"/>
</dbReference>
<protein>
    <submittedName>
        <fullName evidence="2">Uncharacterized protein</fullName>
    </submittedName>
</protein>
<evidence type="ECO:0000256" key="1">
    <source>
        <dbReference type="SAM" id="Phobius"/>
    </source>
</evidence>
<dbReference type="Proteomes" id="UP000029672">
    <property type="component" value="Chromosome"/>
</dbReference>